<evidence type="ECO:0000313" key="2">
    <source>
        <dbReference type="EMBL" id="MBK4738719.1"/>
    </source>
</evidence>
<dbReference type="InterPro" id="IPR002575">
    <property type="entry name" value="Aminoglycoside_PTrfase"/>
</dbReference>
<dbReference type="SUPFAM" id="SSF56112">
    <property type="entry name" value="Protein kinase-like (PK-like)"/>
    <property type="match status" value="1"/>
</dbReference>
<organism evidence="2 3">
    <name type="scientific">Noviherbaspirillum pedocola</name>
    <dbReference type="NCBI Taxonomy" id="2801341"/>
    <lineage>
        <taxon>Bacteria</taxon>
        <taxon>Pseudomonadati</taxon>
        <taxon>Pseudomonadota</taxon>
        <taxon>Betaproteobacteria</taxon>
        <taxon>Burkholderiales</taxon>
        <taxon>Oxalobacteraceae</taxon>
        <taxon>Noviherbaspirillum</taxon>
    </lineage>
</organism>
<dbReference type="PANTHER" id="PTHR47829">
    <property type="entry name" value="HYDROLASE, PUTATIVE (AFU_ORTHOLOGUE AFUA_1G12880)-RELATED"/>
    <property type="match status" value="1"/>
</dbReference>
<gene>
    <name evidence="2" type="ORF">JJB74_29255</name>
</gene>
<accession>A0A934T3A5</accession>
<dbReference type="AlphaFoldDB" id="A0A934T3A5"/>
<sequence length="340" mass="37367">MHPVAADFDPARLQGWLQRQVPGLKGGMRLERIGGGQSNPTFFASFDNRELVLRKKPAGGNLLPSAHAVDREYRVLNALAGSGVPVPATVLYCGDAGVIGTPFYLMERLHGRIFPAYALAEAPQVERRAMYRSMAETLAALHGVDWRAAGLDGYGKPGNYFERQIGRWTKQWHMSKTAENADIEHLIRWLPRHIPANDDTAIAHGDFRFGNLMFHPTEPRVIAVLDWELSTLGHPLADVAYNCMAWLTHPDEFGGLRGTDLEAQGIPSMKEHLDDYRRASGREDGITGFHLAFSLFRFAVILEGIAARARDGSAAAADAEQVGGQAGIFAKRAVEAADWT</sequence>
<dbReference type="InterPro" id="IPR052898">
    <property type="entry name" value="ACAD10-like"/>
</dbReference>
<reference evidence="2" key="1">
    <citation type="submission" date="2021-01" db="EMBL/GenBank/DDBJ databases">
        <title>Genome sequence of strain Noviherbaspirillum sp. DKR-6.</title>
        <authorList>
            <person name="Chaudhary D.K."/>
        </authorList>
    </citation>
    <scope>NUCLEOTIDE SEQUENCE</scope>
    <source>
        <strain evidence="2">DKR-6</strain>
    </source>
</reference>
<dbReference type="Gene3D" id="3.90.1200.10">
    <property type="match status" value="1"/>
</dbReference>
<dbReference type="EMBL" id="JAEPBG010000025">
    <property type="protein sequence ID" value="MBK4738719.1"/>
    <property type="molecule type" value="Genomic_DNA"/>
</dbReference>
<dbReference type="Pfam" id="PF01636">
    <property type="entry name" value="APH"/>
    <property type="match status" value="1"/>
</dbReference>
<dbReference type="InterPro" id="IPR041726">
    <property type="entry name" value="ACAD10_11_N"/>
</dbReference>
<feature type="domain" description="Aminoglycoside phosphotransferase" evidence="1">
    <location>
        <begin position="30"/>
        <end position="250"/>
    </location>
</feature>
<dbReference type="Gene3D" id="3.30.200.20">
    <property type="entry name" value="Phosphorylase Kinase, domain 1"/>
    <property type="match status" value="1"/>
</dbReference>
<dbReference type="PANTHER" id="PTHR47829:SF3">
    <property type="entry name" value="AMINOGLYCOSIDE PHOSPHOTRANSFERASE DOMAIN-CONTAINING PROTEIN"/>
    <property type="match status" value="1"/>
</dbReference>
<dbReference type="InterPro" id="IPR011009">
    <property type="entry name" value="Kinase-like_dom_sf"/>
</dbReference>
<protein>
    <submittedName>
        <fullName evidence="2">Phosphotransferase family protein</fullName>
    </submittedName>
</protein>
<evidence type="ECO:0000259" key="1">
    <source>
        <dbReference type="Pfam" id="PF01636"/>
    </source>
</evidence>
<dbReference type="CDD" id="cd05154">
    <property type="entry name" value="ACAD10_11_N-like"/>
    <property type="match status" value="1"/>
</dbReference>
<keyword evidence="3" id="KW-1185">Reference proteome</keyword>
<proteinExistence type="predicted"/>
<dbReference type="Proteomes" id="UP000622890">
    <property type="component" value="Unassembled WGS sequence"/>
</dbReference>
<comment type="caution">
    <text evidence="2">The sequence shown here is derived from an EMBL/GenBank/DDBJ whole genome shotgun (WGS) entry which is preliminary data.</text>
</comment>
<evidence type="ECO:0000313" key="3">
    <source>
        <dbReference type="Proteomes" id="UP000622890"/>
    </source>
</evidence>
<dbReference type="RefSeq" id="WP_200598088.1">
    <property type="nucleotide sequence ID" value="NZ_JAEPBG010000025.1"/>
</dbReference>
<name>A0A934T3A5_9BURK</name>